<evidence type="ECO:0000256" key="2">
    <source>
        <dbReference type="ARBA" id="ARBA00022448"/>
    </source>
</evidence>
<proteinExistence type="predicted"/>
<organism evidence="10 11">
    <name type="scientific">Anaerotruncus colihominis</name>
    <dbReference type="NCBI Taxonomy" id="169435"/>
    <lineage>
        <taxon>Bacteria</taxon>
        <taxon>Bacillati</taxon>
        <taxon>Bacillota</taxon>
        <taxon>Clostridia</taxon>
        <taxon>Eubacteriales</taxon>
        <taxon>Oscillospiraceae</taxon>
        <taxon>Anaerotruncus</taxon>
    </lineage>
</organism>
<feature type="transmembrane region" description="Helical" evidence="8">
    <location>
        <begin position="365"/>
        <end position="389"/>
    </location>
</feature>
<dbReference type="PANTHER" id="PTHR23522">
    <property type="entry name" value="BLL5896 PROTEIN"/>
    <property type="match status" value="1"/>
</dbReference>
<dbReference type="InterPro" id="IPR036259">
    <property type="entry name" value="MFS_trans_sf"/>
</dbReference>
<evidence type="ECO:0000256" key="4">
    <source>
        <dbReference type="ARBA" id="ARBA00022519"/>
    </source>
</evidence>
<keyword evidence="6 8" id="KW-1133">Transmembrane helix</keyword>
<evidence type="ECO:0000256" key="5">
    <source>
        <dbReference type="ARBA" id="ARBA00022692"/>
    </source>
</evidence>
<dbReference type="SUPFAM" id="SSF103473">
    <property type="entry name" value="MFS general substrate transporter"/>
    <property type="match status" value="2"/>
</dbReference>
<protein>
    <recommendedName>
        <fullName evidence="9">Major facilitator superfamily (MFS) profile domain-containing protein</fullName>
    </recommendedName>
</protein>
<dbReference type="InterPro" id="IPR020846">
    <property type="entry name" value="MFS_dom"/>
</dbReference>
<keyword evidence="11" id="KW-1185">Reference proteome</keyword>
<dbReference type="InterPro" id="IPR024989">
    <property type="entry name" value="MFS_assoc_dom"/>
</dbReference>
<gene>
    <name evidence="10" type="ORF">D0435_08600</name>
</gene>
<evidence type="ECO:0000259" key="9">
    <source>
        <dbReference type="PROSITE" id="PS50850"/>
    </source>
</evidence>
<keyword evidence="2" id="KW-0813">Transport</keyword>
<dbReference type="GO" id="GO:0015528">
    <property type="term" value="F:lactose:proton symporter activity"/>
    <property type="evidence" value="ECO:0007669"/>
    <property type="project" value="TreeGrafter"/>
</dbReference>
<feature type="transmembrane region" description="Helical" evidence="8">
    <location>
        <begin position="395"/>
        <end position="415"/>
    </location>
</feature>
<evidence type="ECO:0000256" key="6">
    <source>
        <dbReference type="ARBA" id="ARBA00022989"/>
    </source>
</evidence>
<dbReference type="GO" id="GO:0005886">
    <property type="term" value="C:plasma membrane"/>
    <property type="evidence" value="ECO:0007669"/>
    <property type="project" value="UniProtKB-SubCell"/>
</dbReference>
<keyword evidence="3" id="KW-1003">Cell membrane</keyword>
<dbReference type="Pfam" id="PF12832">
    <property type="entry name" value="MFS_1_like"/>
    <property type="match status" value="1"/>
</dbReference>
<dbReference type="PANTHER" id="PTHR23522:SF10">
    <property type="entry name" value="3-PHENYLPROPIONIC ACID TRANSPORTER-RELATED"/>
    <property type="match status" value="1"/>
</dbReference>
<evidence type="ECO:0000256" key="1">
    <source>
        <dbReference type="ARBA" id="ARBA00004429"/>
    </source>
</evidence>
<feature type="transmembrane region" description="Helical" evidence="8">
    <location>
        <begin position="189"/>
        <end position="206"/>
    </location>
</feature>
<feature type="transmembrane region" description="Helical" evidence="8">
    <location>
        <begin position="41"/>
        <end position="60"/>
    </location>
</feature>
<feature type="transmembrane region" description="Helical" evidence="8">
    <location>
        <begin position="307"/>
        <end position="325"/>
    </location>
</feature>
<keyword evidence="7 8" id="KW-0472">Membrane</keyword>
<keyword evidence="5 8" id="KW-0812">Transmembrane</keyword>
<comment type="subcellular location">
    <subcellularLocation>
        <location evidence="1">Cell inner membrane</location>
        <topology evidence="1">Multi-pass membrane protein</topology>
    </subcellularLocation>
</comment>
<feature type="transmembrane region" description="Helical" evidence="8">
    <location>
        <begin position="275"/>
        <end position="295"/>
    </location>
</feature>
<dbReference type="GO" id="GO:0030395">
    <property type="term" value="F:lactose binding"/>
    <property type="evidence" value="ECO:0007669"/>
    <property type="project" value="TreeGrafter"/>
</dbReference>
<sequence>MHASPVLQPGFLIQKTRSRKDFCWMYKNKRLLNLRYKGLHAFYWMLYCLSTAFITVFLLAQGLSAASIGVIVALSNILAAAGQLVVGNVTDKYKKVTWRNAILGIGVLQLACLFLLIICSGSFLINVGVYLLFTILVYFQMPLVNSAAFAYEASGISVDFGSARGMGSVAYALISYIAGQMISATSEQAIIYLSMAVLIGLLLVTGSMPSGSHTASECTADATAHQDHKSGMVQFARKYPTFMVTLFGIVLLMSFHNIVHTYMIQMMEPLGGDSAAMGTAFSIEALMELPVMFGFYKLIQRFSPSTLIAFAGAAFILKALAYIIAGSVTGIYLAQSLQMLSYAIFISASVYYANEKMETSDQVTGQSYMTASISIGAVVGNLTGGIVLSTAGVDALLYFALGLSVAGAAITGLGVRKK</sequence>
<dbReference type="Proteomes" id="UP000446866">
    <property type="component" value="Unassembled WGS sequence"/>
</dbReference>
<feature type="transmembrane region" description="Helical" evidence="8">
    <location>
        <begin position="239"/>
        <end position="263"/>
    </location>
</feature>
<comment type="caution">
    <text evidence="10">The sequence shown here is derived from an EMBL/GenBank/DDBJ whole genome shotgun (WGS) entry which is preliminary data.</text>
</comment>
<dbReference type="Gene3D" id="1.20.1250.20">
    <property type="entry name" value="MFS general substrate transporter like domains"/>
    <property type="match status" value="2"/>
</dbReference>
<feature type="transmembrane region" description="Helical" evidence="8">
    <location>
        <begin position="101"/>
        <end position="124"/>
    </location>
</feature>
<feature type="domain" description="Major facilitator superfamily (MFS) profile" evidence="9">
    <location>
        <begin position="241"/>
        <end position="418"/>
    </location>
</feature>
<evidence type="ECO:0000313" key="10">
    <source>
        <dbReference type="EMBL" id="NBH61710.1"/>
    </source>
</evidence>
<evidence type="ECO:0000256" key="8">
    <source>
        <dbReference type="SAM" id="Phobius"/>
    </source>
</evidence>
<accession>A0A845QHU5</accession>
<feature type="transmembrane region" description="Helical" evidence="8">
    <location>
        <begin position="66"/>
        <end position="89"/>
    </location>
</feature>
<evidence type="ECO:0000313" key="11">
    <source>
        <dbReference type="Proteomes" id="UP000446866"/>
    </source>
</evidence>
<name>A0A845QHU5_9FIRM</name>
<dbReference type="PROSITE" id="PS50850">
    <property type="entry name" value="MFS"/>
    <property type="match status" value="1"/>
</dbReference>
<feature type="transmembrane region" description="Helical" evidence="8">
    <location>
        <begin position="130"/>
        <end position="151"/>
    </location>
</feature>
<evidence type="ECO:0000256" key="7">
    <source>
        <dbReference type="ARBA" id="ARBA00023136"/>
    </source>
</evidence>
<reference evidence="10 11" key="1">
    <citation type="submission" date="2018-08" db="EMBL/GenBank/DDBJ databases">
        <title>Murine metabolic-syndrome-specific gut microbial biobank.</title>
        <authorList>
            <person name="Liu C."/>
        </authorList>
    </citation>
    <scope>NUCLEOTIDE SEQUENCE [LARGE SCALE GENOMIC DNA]</scope>
    <source>
        <strain evidence="10 11">28</strain>
    </source>
</reference>
<dbReference type="AlphaFoldDB" id="A0A845QHU5"/>
<dbReference type="EMBL" id="QXWK01000014">
    <property type="protein sequence ID" value="NBH61710.1"/>
    <property type="molecule type" value="Genomic_DNA"/>
</dbReference>
<keyword evidence="4" id="KW-0997">Cell inner membrane</keyword>
<evidence type="ECO:0000256" key="3">
    <source>
        <dbReference type="ARBA" id="ARBA00022475"/>
    </source>
</evidence>
<feature type="transmembrane region" description="Helical" evidence="8">
    <location>
        <begin position="331"/>
        <end position="353"/>
    </location>
</feature>